<dbReference type="GO" id="GO:0016301">
    <property type="term" value="F:kinase activity"/>
    <property type="evidence" value="ECO:0007669"/>
    <property type="project" value="UniProtKB-KW"/>
</dbReference>
<accession>A0A699KHK8</accession>
<reference evidence="2" key="1">
    <citation type="journal article" date="2019" name="Sci. Rep.">
        <title>Draft genome of Tanacetum cinerariifolium, the natural source of mosquito coil.</title>
        <authorList>
            <person name="Yamashiro T."/>
            <person name="Shiraishi A."/>
            <person name="Satake H."/>
            <person name="Nakayama K."/>
        </authorList>
    </citation>
    <scope>NUCLEOTIDE SEQUENCE</scope>
</reference>
<keyword evidence="2" id="KW-0418">Kinase</keyword>
<feature type="non-terminal residue" evidence="2">
    <location>
        <position position="1"/>
    </location>
</feature>
<feature type="non-terminal residue" evidence="2">
    <location>
        <position position="78"/>
    </location>
</feature>
<keyword evidence="2" id="KW-0808">Transferase</keyword>
<name>A0A699KHK8_TANCI</name>
<proteinExistence type="predicted"/>
<comment type="caution">
    <text evidence="2">The sequence shown here is derived from an EMBL/GenBank/DDBJ whole genome shotgun (WGS) entry which is preliminary data.</text>
</comment>
<gene>
    <name evidence="2" type="ORF">Tci_662400</name>
</gene>
<organism evidence="2">
    <name type="scientific">Tanacetum cinerariifolium</name>
    <name type="common">Dalmatian daisy</name>
    <name type="synonym">Chrysanthemum cinerariifolium</name>
    <dbReference type="NCBI Taxonomy" id="118510"/>
    <lineage>
        <taxon>Eukaryota</taxon>
        <taxon>Viridiplantae</taxon>
        <taxon>Streptophyta</taxon>
        <taxon>Embryophyta</taxon>
        <taxon>Tracheophyta</taxon>
        <taxon>Spermatophyta</taxon>
        <taxon>Magnoliopsida</taxon>
        <taxon>eudicotyledons</taxon>
        <taxon>Gunneridae</taxon>
        <taxon>Pentapetalae</taxon>
        <taxon>asterids</taxon>
        <taxon>campanulids</taxon>
        <taxon>Asterales</taxon>
        <taxon>Asteraceae</taxon>
        <taxon>Asteroideae</taxon>
        <taxon>Anthemideae</taxon>
        <taxon>Anthemidinae</taxon>
        <taxon>Tanacetum</taxon>
    </lineage>
</organism>
<feature type="region of interest" description="Disordered" evidence="1">
    <location>
        <begin position="58"/>
        <end position="78"/>
    </location>
</feature>
<protein>
    <submittedName>
        <fullName evidence="2">Serine/threonine-protein kinase, active site protein</fullName>
    </submittedName>
</protein>
<dbReference type="EMBL" id="BKCJ010511189">
    <property type="protein sequence ID" value="GFA90428.1"/>
    <property type="molecule type" value="Genomic_DNA"/>
</dbReference>
<evidence type="ECO:0000256" key="1">
    <source>
        <dbReference type="SAM" id="MobiDB-lite"/>
    </source>
</evidence>
<evidence type="ECO:0000313" key="2">
    <source>
        <dbReference type="EMBL" id="GFA90428.1"/>
    </source>
</evidence>
<dbReference type="AlphaFoldDB" id="A0A699KHK8"/>
<sequence length="78" mass="9060">ALHKLVDLDLFNQMDTQSFIIFSETAYDCLKERRAPPNMNQVLVRLEKALNLQEKYENHEQSSAVVRKGPSSDRLKLK</sequence>